<evidence type="ECO:0000259" key="2">
    <source>
        <dbReference type="Pfam" id="PF04082"/>
    </source>
</evidence>
<reference evidence="3" key="1">
    <citation type="journal article" date="2019" name="Environ. Microbiol.">
        <title>Fungal ecological strategies reflected in gene transcription - a case study of two litter decomposers.</title>
        <authorList>
            <person name="Barbi F."/>
            <person name="Kohler A."/>
            <person name="Barry K."/>
            <person name="Baskaran P."/>
            <person name="Daum C."/>
            <person name="Fauchery L."/>
            <person name="Ihrmark K."/>
            <person name="Kuo A."/>
            <person name="LaButti K."/>
            <person name="Lipzen A."/>
            <person name="Morin E."/>
            <person name="Grigoriev I.V."/>
            <person name="Henrissat B."/>
            <person name="Lindahl B."/>
            <person name="Martin F."/>
        </authorList>
    </citation>
    <scope>NUCLEOTIDE SEQUENCE</scope>
    <source>
        <strain evidence="3">JB14</strain>
    </source>
</reference>
<dbReference type="EMBL" id="ML769502">
    <property type="protein sequence ID" value="KAE9397132.1"/>
    <property type="molecule type" value="Genomic_DNA"/>
</dbReference>
<dbReference type="AlphaFoldDB" id="A0A6A4HF68"/>
<evidence type="ECO:0000313" key="3">
    <source>
        <dbReference type="EMBL" id="KAE9397132.1"/>
    </source>
</evidence>
<dbReference type="CDD" id="cd12148">
    <property type="entry name" value="fungal_TF_MHR"/>
    <property type="match status" value="1"/>
</dbReference>
<dbReference type="Proteomes" id="UP000799118">
    <property type="component" value="Unassembled WGS sequence"/>
</dbReference>
<dbReference type="PANTHER" id="PTHR46910:SF38">
    <property type="entry name" value="ZN(2)-C6 FUNGAL-TYPE DOMAIN-CONTAINING PROTEIN"/>
    <property type="match status" value="1"/>
</dbReference>
<sequence>MGIQGSEPEARHFGKARSITAQAHIYPSFKRPEFWTIHPWQIIPVDDPPPFEFPDKDLIEELARLYINRINDLLPVLHAPSFLKSIREGLHFRDRHFGAVVLAVCAVGSRFSSDPRIFEEGSNSEQSVGWKWIRQVQPIKTSFLEPPCIYELQLYCVYILFMNSTTAPEVCWPLISFGLHLAKDVGAHRKKPGNPKPTLESELLKRAFWFLYISDIYFQTFYTHSANHVVFIHSFDVDFPIEDCDDEYWEHSDADLAFKQPPGKPCSASYYVTILKLVDILGYAARTIYAAKRSEMWTAMGLSALEWNEKIVAELDSSLNRWVNYIPDHLTWDPKRENLEHFRQSAMLYATYYWIQIQVHRSFIPPPGQGSVLSFPSLTICATGCPSVSVSLH</sequence>
<dbReference type="GO" id="GO:0003700">
    <property type="term" value="F:DNA-binding transcription factor activity"/>
    <property type="evidence" value="ECO:0007669"/>
    <property type="project" value="InterPro"/>
</dbReference>
<evidence type="ECO:0000313" key="4">
    <source>
        <dbReference type="Proteomes" id="UP000799118"/>
    </source>
</evidence>
<proteinExistence type="predicted"/>
<dbReference type="GO" id="GO:0003677">
    <property type="term" value="F:DNA binding"/>
    <property type="evidence" value="ECO:0007669"/>
    <property type="project" value="InterPro"/>
</dbReference>
<keyword evidence="4" id="KW-1185">Reference proteome</keyword>
<keyword evidence="1" id="KW-0539">Nucleus</keyword>
<dbReference type="PANTHER" id="PTHR46910">
    <property type="entry name" value="TRANSCRIPTION FACTOR PDR1"/>
    <property type="match status" value="1"/>
</dbReference>
<gene>
    <name evidence="3" type="ORF">BT96DRAFT_823714</name>
</gene>
<dbReference type="GO" id="GO:0006351">
    <property type="term" value="P:DNA-templated transcription"/>
    <property type="evidence" value="ECO:0007669"/>
    <property type="project" value="InterPro"/>
</dbReference>
<dbReference type="Pfam" id="PF04082">
    <property type="entry name" value="Fungal_trans"/>
    <property type="match status" value="1"/>
</dbReference>
<name>A0A6A4HF68_9AGAR</name>
<evidence type="ECO:0000256" key="1">
    <source>
        <dbReference type="ARBA" id="ARBA00023242"/>
    </source>
</evidence>
<feature type="domain" description="Xylanolytic transcriptional activator regulatory" evidence="2">
    <location>
        <begin position="65"/>
        <end position="316"/>
    </location>
</feature>
<dbReference type="InterPro" id="IPR050987">
    <property type="entry name" value="AtrR-like"/>
</dbReference>
<dbReference type="OrthoDB" id="4456959at2759"/>
<dbReference type="GO" id="GO:0008270">
    <property type="term" value="F:zinc ion binding"/>
    <property type="evidence" value="ECO:0007669"/>
    <property type="project" value="InterPro"/>
</dbReference>
<organism evidence="3 4">
    <name type="scientific">Gymnopus androsaceus JB14</name>
    <dbReference type="NCBI Taxonomy" id="1447944"/>
    <lineage>
        <taxon>Eukaryota</taxon>
        <taxon>Fungi</taxon>
        <taxon>Dikarya</taxon>
        <taxon>Basidiomycota</taxon>
        <taxon>Agaricomycotina</taxon>
        <taxon>Agaricomycetes</taxon>
        <taxon>Agaricomycetidae</taxon>
        <taxon>Agaricales</taxon>
        <taxon>Marasmiineae</taxon>
        <taxon>Omphalotaceae</taxon>
        <taxon>Gymnopus</taxon>
    </lineage>
</organism>
<protein>
    <recommendedName>
        <fullName evidence="2">Xylanolytic transcriptional activator regulatory domain-containing protein</fullName>
    </recommendedName>
</protein>
<dbReference type="InterPro" id="IPR007219">
    <property type="entry name" value="XnlR_reg_dom"/>
</dbReference>
<accession>A0A6A4HF68</accession>